<dbReference type="Proteomes" id="UP000030764">
    <property type="component" value="Unassembled WGS sequence"/>
</dbReference>
<dbReference type="EMBL" id="KL367545">
    <property type="protein sequence ID" value="KFD65022.1"/>
    <property type="molecule type" value="Genomic_DNA"/>
</dbReference>
<gene>
    <name evidence="2" type="ORF">M513_12747</name>
    <name evidence="3" type="ORF">M514_12747</name>
</gene>
<reference evidence="3 4" key="1">
    <citation type="journal article" date="2014" name="Nat. Genet.">
        <title>Genome and transcriptome of the porcine whipworm Trichuris suis.</title>
        <authorList>
            <person name="Jex A.R."/>
            <person name="Nejsum P."/>
            <person name="Schwarz E.M."/>
            <person name="Hu L."/>
            <person name="Young N.D."/>
            <person name="Hall R.S."/>
            <person name="Korhonen P.K."/>
            <person name="Liao S."/>
            <person name="Thamsborg S."/>
            <person name="Xia J."/>
            <person name="Xu P."/>
            <person name="Wang S."/>
            <person name="Scheerlinck J.P."/>
            <person name="Hofmann A."/>
            <person name="Sternberg P.W."/>
            <person name="Wang J."/>
            <person name="Gasser R.B."/>
        </authorList>
    </citation>
    <scope>NUCLEOTIDE SEQUENCE [LARGE SCALE GENOMIC DNA]</scope>
    <source>
        <strain evidence="3">DCEP-RM93F</strain>
        <strain evidence="2">DCEP-RM93M</strain>
    </source>
</reference>
<keyword evidence="4" id="KW-1185">Reference proteome</keyword>
<feature type="compositionally biased region" description="Polar residues" evidence="1">
    <location>
        <begin position="132"/>
        <end position="152"/>
    </location>
</feature>
<evidence type="ECO:0000313" key="2">
    <source>
        <dbReference type="EMBL" id="KFD46376.1"/>
    </source>
</evidence>
<organism evidence="3">
    <name type="scientific">Trichuris suis</name>
    <name type="common">pig whipworm</name>
    <dbReference type="NCBI Taxonomy" id="68888"/>
    <lineage>
        <taxon>Eukaryota</taxon>
        <taxon>Metazoa</taxon>
        <taxon>Ecdysozoa</taxon>
        <taxon>Nematoda</taxon>
        <taxon>Enoplea</taxon>
        <taxon>Dorylaimia</taxon>
        <taxon>Trichinellida</taxon>
        <taxon>Trichuridae</taxon>
        <taxon>Trichuris</taxon>
    </lineage>
</organism>
<feature type="region of interest" description="Disordered" evidence="1">
    <location>
        <begin position="105"/>
        <end position="152"/>
    </location>
</feature>
<name>A0A085N6C6_9BILA</name>
<sequence>MQKETSVRMWNGLRFVRCMRAKPVDLKIRSVPGFLAWGQTSRNALGKRPASRHLRRKLSGLTTAHHQGHVVNHWASLTVRRLLHPTNIGRDIQLSALILSRRASVPPRQSGGRASVRSTDHSSDITTKSDRSTAVTTTVTLQQNRSGPSSQFASTYKSPEFYGLPKLHKPGIPLRPIVSTISSTTSELSRYLKRIIKPLTGKKPSFLKYGQTLVDELRSRPLAADEILSSKLSELLFVTADDGCR</sequence>
<feature type="compositionally biased region" description="Basic and acidic residues" evidence="1">
    <location>
        <begin position="118"/>
        <end position="131"/>
    </location>
</feature>
<dbReference type="EMBL" id="KL363375">
    <property type="protein sequence ID" value="KFD46376.1"/>
    <property type="molecule type" value="Genomic_DNA"/>
</dbReference>
<dbReference type="Proteomes" id="UP000030758">
    <property type="component" value="Unassembled WGS sequence"/>
</dbReference>
<dbReference type="AlphaFoldDB" id="A0A085N6C6"/>
<proteinExistence type="predicted"/>
<evidence type="ECO:0000256" key="1">
    <source>
        <dbReference type="SAM" id="MobiDB-lite"/>
    </source>
</evidence>
<evidence type="ECO:0000313" key="3">
    <source>
        <dbReference type="EMBL" id="KFD65022.1"/>
    </source>
</evidence>
<evidence type="ECO:0000313" key="4">
    <source>
        <dbReference type="Proteomes" id="UP000030764"/>
    </source>
</evidence>
<protein>
    <submittedName>
        <fullName evidence="3">Uncharacterized protein</fullName>
    </submittedName>
</protein>
<accession>A0A085N6C6</accession>